<sequence>MSVTTTTQGPRLTAEQVWRELGRQSFATVAHLTPDGQPRSSGVVYVTGGRRLYVAVAADSWKARHLARSGRVAVTVPVHRGGLLALLAPIPPATVSFHGTAIVHPGIPDPDGDVWRRLRRLLPEERRETCRVVEIRPEGAFLTYGLGVPLMAMRRPALASARVPIP</sequence>
<feature type="domain" description="Pyridoxamine 5'-phosphate oxidase N-terminal" evidence="1">
    <location>
        <begin position="20"/>
        <end position="138"/>
    </location>
</feature>
<proteinExistence type="predicted"/>
<dbReference type="Proteomes" id="UP001317259">
    <property type="component" value="Unassembled WGS sequence"/>
</dbReference>
<dbReference type="EMBL" id="JAKRKC020000001">
    <property type="protein sequence ID" value="MCK2212230.1"/>
    <property type="molecule type" value="Genomic_DNA"/>
</dbReference>
<accession>A0ABT0FIU9</accession>
<dbReference type="InterPro" id="IPR011576">
    <property type="entry name" value="Pyridox_Oxase_N"/>
</dbReference>
<dbReference type="SUPFAM" id="SSF50475">
    <property type="entry name" value="FMN-binding split barrel"/>
    <property type="match status" value="1"/>
</dbReference>
<dbReference type="InterPro" id="IPR012349">
    <property type="entry name" value="Split_barrel_FMN-bd"/>
</dbReference>
<dbReference type="RefSeq" id="WP_242381159.1">
    <property type="nucleotide sequence ID" value="NZ_JAKRKC020000001.1"/>
</dbReference>
<evidence type="ECO:0000313" key="3">
    <source>
        <dbReference type="Proteomes" id="UP001317259"/>
    </source>
</evidence>
<evidence type="ECO:0000313" key="2">
    <source>
        <dbReference type="EMBL" id="MCK2212230.1"/>
    </source>
</evidence>
<dbReference type="Gene3D" id="2.30.110.10">
    <property type="entry name" value="Electron Transport, Fmn-binding Protein, Chain A"/>
    <property type="match status" value="1"/>
</dbReference>
<reference evidence="2 3" key="1">
    <citation type="submission" date="2022-04" db="EMBL/GenBank/DDBJ databases">
        <title>Genome draft of Actinomadura sp. ATCC 31491.</title>
        <authorList>
            <person name="Shi X."/>
            <person name="Du Y."/>
        </authorList>
    </citation>
    <scope>NUCLEOTIDE SEQUENCE [LARGE SCALE GENOMIC DNA]</scope>
    <source>
        <strain evidence="2 3">ATCC 31491</strain>
    </source>
</reference>
<comment type="caution">
    <text evidence="2">The sequence shown here is derived from an EMBL/GenBank/DDBJ whole genome shotgun (WGS) entry which is preliminary data.</text>
</comment>
<evidence type="ECO:0000259" key="1">
    <source>
        <dbReference type="Pfam" id="PF01243"/>
    </source>
</evidence>
<protein>
    <submittedName>
        <fullName evidence="2">Pyridoxamine 5'-phosphate oxidase family protein</fullName>
    </submittedName>
</protein>
<dbReference type="Pfam" id="PF01243">
    <property type="entry name" value="PNPOx_N"/>
    <property type="match status" value="1"/>
</dbReference>
<gene>
    <name evidence="2" type="ORF">MF672_000215</name>
</gene>
<organism evidence="2 3">
    <name type="scientific">Actinomadura luzonensis</name>
    <dbReference type="NCBI Taxonomy" id="2805427"/>
    <lineage>
        <taxon>Bacteria</taxon>
        <taxon>Bacillati</taxon>
        <taxon>Actinomycetota</taxon>
        <taxon>Actinomycetes</taxon>
        <taxon>Streptosporangiales</taxon>
        <taxon>Thermomonosporaceae</taxon>
        <taxon>Actinomadura</taxon>
    </lineage>
</organism>
<keyword evidence="3" id="KW-1185">Reference proteome</keyword>
<name>A0ABT0FIU9_9ACTN</name>